<sequence length="85" mass="9539">MGVKRNVDWLFLKSNISLLKFHKLSSTSGNERKYTHLHFGAVGLVLTFHGRKELSVTAKVTLYNVPLSDSTLSTRIKAQESSPNH</sequence>
<organism evidence="1 2">
    <name type="scientific">Bauhinia variegata</name>
    <name type="common">Purple orchid tree</name>
    <name type="synonym">Phanera variegata</name>
    <dbReference type="NCBI Taxonomy" id="167791"/>
    <lineage>
        <taxon>Eukaryota</taxon>
        <taxon>Viridiplantae</taxon>
        <taxon>Streptophyta</taxon>
        <taxon>Embryophyta</taxon>
        <taxon>Tracheophyta</taxon>
        <taxon>Spermatophyta</taxon>
        <taxon>Magnoliopsida</taxon>
        <taxon>eudicotyledons</taxon>
        <taxon>Gunneridae</taxon>
        <taxon>Pentapetalae</taxon>
        <taxon>rosids</taxon>
        <taxon>fabids</taxon>
        <taxon>Fabales</taxon>
        <taxon>Fabaceae</taxon>
        <taxon>Cercidoideae</taxon>
        <taxon>Cercideae</taxon>
        <taxon>Bauhiniinae</taxon>
        <taxon>Bauhinia</taxon>
    </lineage>
</organism>
<keyword evidence="2" id="KW-1185">Reference proteome</keyword>
<evidence type="ECO:0000313" key="2">
    <source>
        <dbReference type="Proteomes" id="UP000828941"/>
    </source>
</evidence>
<comment type="caution">
    <text evidence="1">The sequence shown here is derived from an EMBL/GenBank/DDBJ whole genome shotgun (WGS) entry which is preliminary data.</text>
</comment>
<proteinExistence type="predicted"/>
<dbReference type="EMBL" id="CM039432">
    <property type="protein sequence ID" value="KAI4332004.1"/>
    <property type="molecule type" value="Genomic_DNA"/>
</dbReference>
<gene>
    <name evidence="1" type="ORF">L6164_016946</name>
</gene>
<name>A0ACB9N883_BAUVA</name>
<protein>
    <submittedName>
        <fullName evidence="1">Uncharacterized protein</fullName>
    </submittedName>
</protein>
<accession>A0ACB9N883</accession>
<evidence type="ECO:0000313" key="1">
    <source>
        <dbReference type="EMBL" id="KAI4332004.1"/>
    </source>
</evidence>
<reference evidence="1 2" key="1">
    <citation type="journal article" date="2022" name="DNA Res.">
        <title>Chromosomal-level genome assembly of the orchid tree Bauhinia variegata (Leguminosae; Cercidoideae) supports the allotetraploid origin hypothesis of Bauhinia.</title>
        <authorList>
            <person name="Zhong Y."/>
            <person name="Chen Y."/>
            <person name="Zheng D."/>
            <person name="Pang J."/>
            <person name="Liu Y."/>
            <person name="Luo S."/>
            <person name="Meng S."/>
            <person name="Qian L."/>
            <person name="Wei D."/>
            <person name="Dai S."/>
            <person name="Zhou R."/>
        </authorList>
    </citation>
    <scope>NUCLEOTIDE SEQUENCE [LARGE SCALE GENOMIC DNA]</scope>
    <source>
        <strain evidence="1">BV-YZ2020</strain>
    </source>
</reference>
<dbReference type="Proteomes" id="UP000828941">
    <property type="component" value="Chromosome 7"/>
</dbReference>